<reference evidence="6 7" key="1">
    <citation type="submission" date="2018-03" db="EMBL/GenBank/DDBJ databases">
        <title>Genomic Encyclopedia of Archaeal and Bacterial Type Strains, Phase II (KMG-II): from individual species to whole genera.</title>
        <authorList>
            <person name="Goeker M."/>
        </authorList>
    </citation>
    <scope>NUCLEOTIDE SEQUENCE [LARGE SCALE GENOMIC DNA]</scope>
    <source>
        <strain evidence="6 7">DSM 100065</strain>
    </source>
</reference>
<dbReference type="Pfam" id="PF02245">
    <property type="entry name" value="Pur_DNA_glyco"/>
    <property type="match status" value="1"/>
</dbReference>
<evidence type="ECO:0000313" key="7">
    <source>
        <dbReference type="Proteomes" id="UP000237752"/>
    </source>
</evidence>
<name>A0A2T0ZWG6_9ACTN</name>
<dbReference type="AlphaFoldDB" id="A0A2T0ZWG6"/>
<evidence type="ECO:0000256" key="2">
    <source>
        <dbReference type="ARBA" id="ARBA00022763"/>
    </source>
</evidence>
<accession>A0A2T0ZWG6</accession>
<comment type="caution">
    <text evidence="6">The sequence shown here is derived from an EMBL/GenBank/DDBJ whole genome shotgun (WGS) entry which is preliminary data.</text>
</comment>
<dbReference type="CDD" id="cd00540">
    <property type="entry name" value="AAG"/>
    <property type="match status" value="1"/>
</dbReference>
<dbReference type="GO" id="GO:0006284">
    <property type="term" value="P:base-excision repair"/>
    <property type="evidence" value="ECO:0007669"/>
    <property type="project" value="InterPro"/>
</dbReference>
<dbReference type="EC" id="3.2.2.-" evidence="5"/>
<comment type="similarity">
    <text evidence="1 5">Belongs to the DNA glycosylase MPG family.</text>
</comment>
<sequence>MARRRLTRAFFERSPVDVAPDLLGTLLTTVSPEGPVTLRITETEAYCGQDDPASHAYRGPSPRNEVMFGPAGHLYVYFTYGMHYCANTVCGPDGAAGGVLLRAAEVVENEALARARRPKVAQARGLARGPACLTLAAGIGRDDLGTDLCSARSRIYLRSGGHDVPIEAGPRVGVSRAAEVPWRFWIPGDPTVSAYKRSPRATIES</sequence>
<proteinExistence type="inferred from homology"/>
<evidence type="ECO:0000256" key="3">
    <source>
        <dbReference type="ARBA" id="ARBA00022801"/>
    </source>
</evidence>
<dbReference type="RefSeq" id="WP_106350102.1">
    <property type="nucleotide sequence ID" value="NZ_PVUE01000015.1"/>
</dbReference>
<dbReference type="GO" id="GO:0003905">
    <property type="term" value="F:alkylbase DNA N-glycosylase activity"/>
    <property type="evidence" value="ECO:0007669"/>
    <property type="project" value="InterPro"/>
</dbReference>
<evidence type="ECO:0000256" key="1">
    <source>
        <dbReference type="ARBA" id="ARBA00009232"/>
    </source>
</evidence>
<keyword evidence="7" id="KW-1185">Reference proteome</keyword>
<dbReference type="EMBL" id="PVUE01000015">
    <property type="protein sequence ID" value="PRZ40690.1"/>
    <property type="molecule type" value="Genomic_DNA"/>
</dbReference>
<dbReference type="NCBIfam" id="TIGR00567">
    <property type="entry name" value="3mg"/>
    <property type="match status" value="1"/>
</dbReference>
<keyword evidence="4 5" id="KW-0234">DNA repair</keyword>
<dbReference type="FunFam" id="3.10.300.10:FF:000001">
    <property type="entry name" value="Putative 3-methyladenine DNA glycosylase"/>
    <property type="match status" value="1"/>
</dbReference>
<dbReference type="NCBIfam" id="NF002003">
    <property type="entry name" value="PRK00802.1-3"/>
    <property type="match status" value="1"/>
</dbReference>
<dbReference type="InterPro" id="IPR036995">
    <property type="entry name" value="MPG_sf"/>
</dbReference>
<dbReference type="Proteomes" id="UP000237752">
    <property type="component" value="Unassembled WGS sequence"/>
</dbReference>
<protein>
    <recommendedName>
        <fullName evidence="5">Putative 3-methyladenine DNA glycosylase</fullName>
        <ecNumber evidence="5">3.2.2.-</ecNumber>
    </recommendedName>
</protein>
<dbReference type="GO" id="GO:0003677">
    <property type="term" value="F:DNA binding"/>
    <property type="evidence" value="ECO:0007669"/>
    <property type="project" value="InterPro"/>
</dbReference>
<dbReference type="InterPro" id="IPR011034">
    <property type="entry name" value="Formyl_transferase-like_C_sf"/>
</dbReference>
<dbReference type="InterPro" id="IPR003180">
    <property type="entry name" value="MPG"/>
</dbReference>
<evidence type="ECO:0000256" key="5">
    <source>
        <dbReference type="HAMAP-Rule" id="MF_00527"/>
    </source>
</evidence>
<keyword evidence="2 5" id="KW-0227">DNA damage</keyword>
<dbReference type="PANTHER" id="PTHR10429:SF0">
    <property type="entry name" value="DNA-3-METHYLADENINE GLYCOSYLASE"/>
    <property type="match status" value="1"/>
</dbReference>
<dbReference type="Gene3D" id="3.10.300.10">
    <property type="entry name" value="Methylpurine-DNA glycosylase (MPG)"/>
    <property type="match status" value="1"/>
</dbReference>
<evidence type="ECO:0000313" key="6">
    <source>
        <dbReference type="EMBL" id="PRZ40690.1"/>
    </source>
</evidence>
<keyword evidence="3 5" id="KW-0378">Hydrolase</keyword>
<evidence type="ECO:0000256" key="4">
    <source>
        <dbReference type="ARBA" id="ARBA00023204"/>
    </source>
</evidence>
<dbReference type="HAMAP" id="MF_00527">
    <property type="entry name" value="3MGH"/>
    <property type="match status" value="1"/>
</dbReference>
<dbReference type="SUPFAM" id="SSF50486">
    <property type="entry name" value="FMT C-terminal domain-like"/>
    <property type="match status" value="1"/>
</dbReference>
<organism evidence="6 7">
    <name type="scientific">Antricoccus suffuscus</name>
    <dbReference type="NCBI Taxonomy" id="1629062"/>
    <lineage>
        <taxon>Bacteria</taxon>
        <taxon>Bacillati</taxon>
        <taxon>Actinomycetota</taxon>
        <taxon>Actinomycetes</taxon>
        <taxon>Geodermatophilales</taxon>
        <taxon>Antricoccaceae</taxon>
        <taxon>Antricoccus</taxon>
    </lineage>
</organism>
<gene>
    <name evidence="6" type="ORF">CLV47_115118</name>
</gene>
<dbReference type="PANTHER" id="PTHR10429">
    <property type="entry name" value="DNA-3-METHYLADENINE GLYCOSYLASE"/>
    <property type="match status" value="1"/>
</dbReference>
<dbReference type="OrthoDB" id="9794313at2"/>